<comment type="caution">
    <text evidence="3">The sequence shown here is derived from an EMBL/GenBank/DDBJ whole genome shotgun (WGS) entry which is preliminary data.</text>
</comment>
<name>A0A1Q5TKL6_9EURO</name>
<dbReference type="AlphaFoldDB" id="A0A1Q5TKL6"/>
<feature type="signal peptide" evidence="1">
    <location>
        <begin position="1"/>
        <end position="25"/>
    </location>
</feature>
<gene>
    <name evidence="3" type="ORF">PENSUB_7686</name>
</gene>
<feature type="chain" id="PRO_5012931301" description="Copper acquisition factor BIM1-like domain-containing protein" evidence="1">
    <location>
        <begin position="26"/>
        <end position="184"/>
    </location>
</feature>
<proteinExistence type="predicted"/>
<reference evidence="3 4" key="1">
    <citation type="submission" date="2016-10" db="EMBL/GenBank/DDBJ databases">
        <title>Genome sequence of the ascomycete fungus Penicillium subrubescens.</title>
        <authorList>
            <person name="De Vries R.P."/>
            <person name="Peng M."/>
            <person name="Dilokpimol A."/>
            <person name="Hilden K."/>
            <person name="Makela M.R."/>
            <person name="Grigoriev I."/>
            <person name="Riley R."/>
            <person name="Granchi Z."/>
        </authorList>
    </citation>
    <scope>NUCLEOTIDE SEQUENCE [LARGE SCALE GENOMIC DNA]</scope>
    <source>
        <strain evidence="3 4">CBS 132785</strain>
    </source>
</reference>
<evidence type="ECO:0000256" key="1">
    <source>
        <dbReference type="SAM" id="SignalP"/>
    </source>
</evidence>
<dbReference type="InterPro" id="IPR046530">
    <property type="entry name" value="BIM1-like_dom"/>
</dbReference>
<protein>
    <recommendedName>
        <fullName evidence="2">Copper acquisition factor BIM1-like domain-containing protein</fullName>
    </recommendedName>
</protein>
<feature type="domain" description="Copper acquisition factor BIM1-like" evidence="2">
    <location>
        <begin position="28"/>
        <end position="170"/>
    </location>
</feature>
<dbReference type="OrthoDB" id="4791183at2759"/>
<keyword evidence="4" id="KW-1185">Reference proteome</keyword>
<dbReference type="Pfam" id="PF20238">
    <property type="entry name" value="BIM1-like_dom"/>
    <property type="match status" value="1"/>
</dbReference>
<sequence>MSFFPTITILLTLSIISIKINLASAAHAGFHVQFPWMTRGPNPKIRPEIDRYNPFCGEIMHNPQQYSRSSRSFLSFCGHPGDLVTALYTRNRAPRKKEDFSYTILQDVPIEPSGQLCVNVTIPFQTEVGEMGVMYFEATDPKTGNVEHYCSDVRMVDIEALPEDHPAMCAAQNETLIPMPDEYL</sequence>
<accession>A0A1Q5TKL6</accession>
<dbReference type="Proteomes" id="UP000186955">
    <property type="component" value="Unassembled WGS sequence"/>
</dbReference>
<organism evidence="3 4">
    <name type="scientific">Penicillium subrubescens</name>
    <dbReference type="NCBI Taxonomy" id="1316194"/>
    <lineage>
        <taxon>Eukaryota</taxon>
        <taxon>Fungi</taxon>
        <taxon>Dikarya</taxon>
        <taxon>Ascomycota</taxon>
        <taxon>Pezizomycotina</taxon>
        <taxon>Eurotiomycetes</taxon>
        <taxon>Eurotiomycetidae</taxon>
        <taxon>Eurotiales</taxon>
        <taxon>Aspergillaceae</taxon>
        <taxon>Penicillium</taxon>
    </lineage>
</organism>
<keyword evidence="1" id="KW-0732">Signal</keyword>
<dbReference type="EMBL" id="MNBE01000643">
    <property type="protein sequence ID" value="OKP00755.1"/>
    <property type="molecule type" value="Genomic_DNA"/>
</dbReference>
<evidence type="ECO:0000259" key="2">
    <source>
        <dbReference type="Pfam" id="PF20238"/>
    </source>
</evidence>
<evidence type="ECO:0000313" key="4">
    <source>
        <dbReference type="Proteomes" id="UP000186955"/>
    </source>
</evidence>
<evidence type="ECO:0000313" key="3">
    <source>
        <dbReference type="EMBL" id="OKP00755.1"/>
    </source>
</evidence>